<dbReference type="RefSeq" id="WP_207986301.1">
    <property type="nucleotide sequence ID" value="NZ_CP071794.1"/>
</dbReference>
<evidence type="ECO:0000313" key="2">
    <source>
        <dbReference type="EMBL" id="QTD54467.1"/>
    </source>
</evidence>
<protein>
    <recommendedName>
        <fullName evidence="4">C-type lysozyme inhibitor domain-containing protein</fullName>
    </recommendedName>
</protein>
<evidence type="ECO:0000256" key="1">
    <source>
        <dbReference type="SAM" id="SignalP"/>
    </source>
</evidence>
<keyword evidence="1" id="KW-0732">Signal</keyword>
<keyword evidence="3" id="KW-1185">Reference proteome</keyword>
<dbReference type="EMBL" id="CP071794">
    <property type="protein sequence ID" value="QTD54467.1"/>
    <property type="molecule type" value="Genomic_DNA"/>
</dbReference>
<name>A0ABX7T1S4_9SPHN</name>
<reference evidence="2 3" key="1">
    <citation type="submission" date="2021-03" db="EMBL/GenBank/DDBJ databases">
        <title>Complete genome of Parasphingorhabdus_sp.JHSY0214.</title>
        <authorList>
            <person name="Yoo J.H."/>
            <person name="Bae J.W."/>
        </authorList>
    </citation>
    <scope>NUCLEOTIDE SEQUENCE [LARGE SCALE GENOMIC DNA]</scope>
    <source>
        <strain evidence="2 3">JHSY0214</strain>
    </source>
</reference>
<feature type="chain" id="PRO_5046012722" description="C-type lysozyme inhibitor domain-containing protein" evidence="1">
    <location>
        <begin position="29"/>
        <end position="276"/>
    </location>
</feature>
<organism evidence="2 3">
    <name type="scientific">Parasphingorhabdus cellanae</name>
    <dbReference type="NCBI Taxonomy" id="2806553"/>
    <lineage>
        <taxon>Bacteria</taxon>
        <taxon>Pseudomonadati</taxon>
        <taxon>Pseudomonadota</taxon>
        <taxon>Alphaproteobacteria</taxon>
        <taxon>Sphingomonadales</taxon>
        <taxon>Sphingomonadaceae</taxon>
        <taxon>Parasphingorhabdus</taxon>
    </lineage>
</organism>
<sequence>MEKAFLVGRRLAHILTVFFFAASTPAVASIVDQYNCVGDEHRALTVLIAGQGAPPAVVRLDDMSFAKLERVNRDLKSTLGGGVTVYASDKGTFVVISDKAVLKIGGKTHFCEIIGEEPDLSALLPAIELDGNGFELQRPGIPSSRYDFGTDAKVLVAVLGRYLGTPQDRVTYGEAAACPSEVVKFARVTVYFADDRWAGWALNNGTTQVSHSITVSGPNKMKIGTPASVLQYSTKRYEDSTLGDERVGGGVHYLVKEQDRSSEIGAMWAGAACVFR</sequence>
<feature type="signal peptide" evidence="1">
    <location>
        <begin position="1"/>
        <end position="28"/>
    </location>
</feature>
<evidence type="ECO:0000313" key="3">
    <source>
        <dbReference type="Proteomes" id="UP000663923"/>
    </source>
</evidence>
<evidence type="ECO:0008006" key="4">
    <source>
        <dbReference type="Google" id="ProtNLM"/>
    </source>
</evidence>
<proteinExistence type="predicted"/>
<gene>
    <name evidence="2" type="ORF">J4G78_09155</name>
</gene>
<accession>A0ABX7T1S4</accession>
<dbReference type="Proteomes" id="UP000663923">
    <property type="component" value="Chromosome"/>
</dbReference>